<name>A0A0N4WXQ8_HAEPC</name>
<protein>
    <submittedName>
        <fullName evidence="4">E2F transcription factor 6</fullName>
    </submittedName>
</protein>
<evidence type="ECO:0000313" key="4">
    <source>
        <dbReference type="WBParaSite" id="HPLM_0001661601-mRNA-1"/>
    </source>
</evidence>
<organism evidence="4">
    <name type="scientific">Haemonchus placei</name>
    <name type="common">Barber's pole worm</name>
    <dbReference type="NCBI Taxonomy" id="6290"/>
    <lineage>
        <taxon>Eukaryota</taxon>
        <taxon>Metazoa</taxon>
        <taxon>Ecdysozoa</taxon>
        <taxon>Nematoda</taxon>
        <taxon>Chromadorea</taxon>
        <taxon>Rhabditida</taxon>
        <taxon>Rhabditina</taxon>
        <taxon>Rhabditomorpha</taxon>
        <taxon>Strongyloidea</taxon>
        <taxon>Trichostrongylidae</taxon>
        <taxon>Haemonchus</taxon>
    </lineage>
</organism>
<dbReference type="AlphaFoldDB" id="A0A0N4WXQ8"/>
<evidence type="ECO:0000313" key="2">
    <source>
        <dbReference type="EMBL" id="VDO60824.1"/>
    </source>
</evidence>
<evidence type="ECO:0000313" key="3">
    <source>
        <dbReference type="Proteomes" id="UP000268014"/>
    </source>
</evidence>
<dbReference type="EMBL" id="UZAF01019500">
    <property type="protein sequence ID" value="VDO60824.1"/>
    <property type="molecule type" value="Genomic_DNA"/>
</dbReference>
<reference evidence="2 3" key="2">
    <citation type="submission" date="2018-11" db="EMBL/GenBank/DDBJ databases">
        <authorList>
            <consortium name="Pathogen Informatics"/>
        </authorList>
    </citation>
    <scope>NUCLEOTIDE SEQUENCE [LARGE SCALE GENOMIC DNA]</scope>
    <source>
        <strain evidence="2 3">MHpl1</strain>
    </source>
</reference>
<keyword evidence="3" id="KW-1185">Reference proteome</keyword>
<reference evidence="4" key="1">
    <citation type="submission" date="2017-02" db="UniProtKB">
        <authorList>
            <consortium name="WormBaseParasite"/>
        </authorList>
    </citation>
    <scope>IDENTIFICATION</scope>
</reference>
<dbReference type="WBParaSite" id="HPLM_0001661601-mRNA-1">
    <property type="protein sequence ID" value="HPLM_0001661601-mRNA-1"/>
    <property type="gene ID" value="HPLM_0001661601"/>
</dbReference>
<feature type="region of interest" description="Disordered" evidence="1">
    <location>
        <begin position="1"/>
        <end position="42"/>
    </location>
</feature>
<proteinExistence type="predicted"/>
<sequence>MNSAESDITAGTEPPVPSQADDQVEKMDQSGSAAPILRGPPSCTFSSAPLPVLEKLLFEDDDSGPELFDITDLVTIVPAQKLEELILSPDL</sequence>
<gene>
    <name evidence="2" type="ORF">HPLM_LOCUS16608</name>
</gene>
<evidence type="ECO:0000256" key="1">
    <source>
        <dbReference type="SAM" id="MobiDB-lite"/>
    </source>
</evidence>
<dbReference type="Proteomes" id="UP000268014">
    <property type="component" value="Unassembled WGS sequence"/>
</dbReference>
<accession>A0A0N4WXQ8</accession>